<dbReference type="GO" id="GO:0016491">
    <property type="term" value="F:oxidoreductase activity"/>
    <property type="evidence" value="ECO:0007669"/>
    <property type="project" value="InterPro"/>
</dbReference>
<dbReference type="SUPFAM" id="SSF50129">
    <property type="entry name" value="GroES-like"/>
    <property type="match status" value="1"/>
</dbReference>
<dbReference type="PANTHER" id="PTHR43482:SF1">
    <property type="entry name" value="PROTEIN AST1-RELATED"/>
    <property type="match status" value="1"/>
</dbReference>
<proteinExistence type="predicted"/>
<dbReference type="CDD" id="cd08270">
    <property type="entry name" value="MDR4"/>
    <property type="match status" value="1"/>
</dbReference>
<evidence type="ECO:0000259" key="1">
    <source>
        <dbReference type="SMART" id="SM00829"/>
    </source>
</evidence>
<organism evidence="2 3">
    <name type="scientific">Nocardioides simplex</name>
    <name type="common">Arthrobacter simplex</name>
    <dbReference type="NCBI Taxonomy" id="2045"/>
    <lineage>
        <taxon>Bacteria</taxon>
        <taxon>Bacillati</taxon>
        <taxon>Actinomycetota</taxon>
        <taxon>Actinomycetes</taxon>
        <taxon>Propionibacteriales</taxon>
        <taxon>Nocardioidaceae</taxon>
        <taxon>Pimelobacter</taxon>
    </lineage>
</organism>
<dbReference type="Pfam" id="PF00107">
    <property type="entry name" value="ADH_zinc_N"/>
    <property type="match status" value="1"/>
</dbReference>
<dbReference type="InterPro" id="IPR011032">
    <property type="entry name" value="GroES-like_sf"/>
</dbReference>
<reference evidence="2 3" key="1">
    <citation type="submission" date="2019-09" db="EMBL/GenBank/DDBJ databases">
        <title>Pimelobacter sp. isolated from Paulinella.</title>
        <authorList>
            <person name="Jeong S.E."/>
        </authorList>
    </citation>
    <scope>NUCLEOTIDE SEQUENCE [LARGE SCALE GENOMIC DNA]</scope>
    <source>
        <strain evidence="2 3">Pch-N</strain>
    </source>
</reference>
<dbReference type="InterPro" id="IPR052585">
    <property type="entry name" value="Lipid_raft_assoc_Zn_ADH"/>
</dbReference>
<feature type="domain" description="Enoyl reductase (ER)" evidence="1">
    <location>
        <begin position="13"/>
        <end position="306"/>
    </location>
</feature>
<name>A0A7J5DWQ9_NOCSI</name>
<dbReference type="SUPFAM" id="SSF51735">
    <property type="entry name" value="NAD(P)-binding Rossmann-fold domains"/>
    <property type="match status" value="1"/>
</dbReference>
<dbReference type="InterPro" id="IPR020843">
    <property type="entry name" value="ER"/>
</dbReference>
<sequence length="309" mass="31486">MRALVRDASAEAGVRLASGVPVPVPQPDEALVRTTAIGLNFGEVNAGVFDLADGTVPGWDSAGVVERAAADGSGPPEGALVVTHGGLGGWAELRAVPTAWLGTAPTGADPVALATLPVAATTALRALQITGTLGKRILVTGASGGVGRFAVQLARRGGAHVVASTTSPTQLGPRLRELGAAEVVSHPSEVEGRLDGVIDLVAGDQLVAGYLALRPGGVLVAIGHATVTETVFPVGAFHAHGGLHDRRLVTFHLHGGAPVGDDLTLLATEVAEGRLDAEVTWRGPWDDHETPFSLLRQRGLRGKAVLEVG</sequence>
<dbReference type="GO" id="GO:0008270">
    <property type="term" value="F:zinc ion binding"/>
    <property type="evidence" value="ECO:0007669"/>
    <property type="project" value="InterPro"/>
</dbReference>
<evidence type="ECO:0000313" key="2">
    <source>
        <dbReference type="EMBL" id="KAB2809695.1"/>
    </source>
</evidence>
<dbReference type="Proteomes" id="UP000449906">
    <property type="component" value="Unassembled WGS sequence"/>
</dbReference>
<dbReference type="EMBL" id="WBVM01000002">
    <property type="protein sequence ID" value="KAB2809695.1"/>
    <property type="molecule type" value="Genomic_DNA"/>
</dbReference>
<dbReference type="Gene3D" id="3.40.50.720">
    <property type="entry name" value="NAD(P)-binding Rossmann-like Domain"/>
    <property type="match status" value="1"/>
</dbReference>
<accession>A0A7J5DWQ9</accession>
<dbReference type="InterPro" id="IPR013149">
    <property type="entry name" value="ADH-like_C"/>
</dbReference>
<gene>
    <name evidence="2" type="ORF">F9L07_20385</name>
</gene>
<protein>
    <submittedName>
        <fullName evidence="2">Zinc-binding dehydrogenase</fullName>
    </submittedName>
</protein>
<dbReference type="SMART" id="SM00829">
    <property type="entry name" value="PKS_ER"/>
    <property type="match status" value="1"/>
</dbReference>
<comment type="caution">
    <text evidence="2">The sequence shown here is derived from an EMBL/GenBank/DDBJ whole genome shotgun (WGS) entry which is preliminary data.</text>
</comment>
<dbReference type="PROSITE" id="PS01162">
    <property type="entry name" value="QOR_ZETA_CRYSTAL"/>
    <property type="match status" value="1"/>
</dbReference>
<evidence type="ECO:0000313" key="3">
    <source>
        <dbReference type="Proteomes" id="UP000449906"/>
    </source>
</evidence>
<dbReference type="AlphaFoldDB" id="A0A7J5DWQ9"/>
<dbReference type="Gene3D" id="3.90.180.10">
    <property type="entry name" value="Medium-chain alcohol dehydrogenases, catalytic domain"/>
    <property type="match status" value="1"/>
</dbReference>
<dbReference type="InterPro" id="IPR002364">
    <property type="entry name" value="Quin_OxRdtase/zeta-crystal_CS"/>
</dbReference>
<dbReference type="PANTHER" id="PTHR43482">
    <property type="entry name" value="PROTEIN AST1-RELATED"/>
    <property type="match status" value="1"/>
</dbReference>
<dbReference type="InterPro" id="IPR036291">
    <property type="entry name" value="NAD(P)-bd_dom_sf"/>
</dbReference>